<feature type="transmembrane region" description="Helical" evidence="10">
    <location>
        <begin position="277"/>
        <end position="301"/>
    </location>
</feature>
<keyword evidence="5 10" id="KW-1133">Transmembrane helix</keyword>
<proteinExistence type="predicted"/>
<protein>
    <recommendedName>
        <fullName evidence="11">Cation/H+ exchanger transmembrane domain-containing protein</fullName>
    </recommendedName>
</protein>
<feature type="transmembrane region" description="Helical" evidence="10">
    <location>
        <begin position="313"/>
        <end position="333"/>
    </location>
</feature>
<keyword evidence="2" id="KW-0813">Transport</keyword>
<dbReference type="Proteomes" id="UP000037237">
    <property type="component" value="Unassembled WGS sequence"/>
</dbReference>
<dbReference type="Pfam" id="PF00999">
    <property type="entry name" value="Na_H_Exchanger"/>
    <property type="match status" value="1"/>
</dbReference>
<evidence type="ECO:0000259" key="11">
    <source>
        <dbReference type="Pfam" id="PF00999"/>
    </source>
</evidence>
<dbReference type="GO" id="GO:1902600">
    <property type="term" value="P:proton transmembrane transport"/>
    <property type="evidence" value="ECO:0007669"/>
    <property type="project" value="InterPro"/>
</dbReference>
<evidence type="ECO:0000256" key="8">
    <source>
        <dbReference type="ARBA" id="ARBA00023136"/>
    </source>
</evidence>
<evidence type="ECO:0000313" key="12">
    <source>
        <dbReference type="EMBL" id="KON32699.1"/>
    </source>
</evidence>
<dbReference type="GO" id="GO:0006814">
    <property type="term" value="P:sodium ion transport"/>
    <property type="evidence" value="ECO:0007669"/>
    <property type="project" value="UniProtKB-KW"/>
</dbReference>
<gene>
    <name evidence="12" type="ORF">AC477_02565</name>
</gene>
<feature type="transmembrane region" description="Helical" evidence="10">
    <location>
        <begin position="164"/>
        <end position="183"/>
    </location>
</feature>
<evidence type="ECO:0000256" key="6">
    <source>
        <dbReference type="ARBA" id="ARBA00023053"/>
    </source>
</evidence>
<feature type="transmembrane region" description="Helical" evidence="10">
    <location>
        <begin position="222"/>
        <end position="239"/>
    </location>
</feature>
<evidence type="ECO:0000256" key="4">
    <source>
        <dbReference type="ARBA" id="ARBA00022692"/>
    </source>
</evidence>
<dbReference type="InterPro" id="IPR006153">
    <property type="entry name" value="Cation/H_exchanger_TM"/>
</dbReference>
<evidence type="ECO:0000256" key="5">
    <source>
        <dbReference type="ARBA" id="ARBA00022989"/>
    </source>
</evidence>
<evidence type="ECO:0000256" key="10">
    <source>
        <dbReference type="SAM" id="Phobius"/>
    </source>
</evidence>
<keyword evidence="9" id="KW-0739">Sodium transport</keyword>
<dbReference type="GO" id="GO:0016020">
    <property type="term" value="C:membrane"/>
    <property type="evidence" value="ECO:0007669"/>
    <property type="project" value="UniProtKB-SubCell"/>
</dbReference>
<evidence type="ECO:0000256" key="7">
    <source>
        <dbReference type="ARBA" id="ARBA00023065"/>
    </source>
</evidence>
<feature type="transmembrane region" description="Helical" evidence="10">
    <location>
        <begin position="32"/>
        <end position="48"/>
    </location>
</feature>
<dbReference type="GO" id="GO:0015297">
    <property type="term" value="F:antiporter activity"/>
    <property type="evidence" value="ECO:0007669"/>
    <property type="project" value="UniProtKB-KW"/>
</dbReference>
<feature type="domain" description="Cation/H+ exchanger transmembrane" evidence="11">
    <location>
        <begin position="4"/>
        <end position="359"/>
    </location>
</feature>
<evidence type="ECO:0000256" key="1">
    <source>
        <dbReference type="ARBA" id="ARBA00004141"/>
    </source>
</evidence>
<dbReference type="InterPro" id="IPR038770">
    <property type="entry name" value="Na+/solute_symporter_sf"/>
</dbReference>
<dbReference type="PANTHER" id="PTHR43562:SF3">
    <property type="entry name" value="SODIUM ION_PROTON EXCHANGER (EUROFUNG)"/>
    <property type="match status" value="1"/>
</dbReference>
<keyword evidence="4 10" id="KW-0812">Transmembrane</keyword>
<feature type="transmembrane region" description="Helical" evidence="10">
    <location>
        <begin position="60"/>
        <end position="83"/>
    </location>
</feature>
<keyword evidence="6" id="KW-0915">Sodium</keyword>
<keyword evidence="7" id="KW-0406">Ion transport</keyword>
<evidence type="ECO:0000256" key="2">
    <source>
        <dbReference type="ARBA" id="ARBA00022448"/>
    </source>
</evidence>
<feature type="transmembrane region" description="Helical" evidence="10">
    <location>
        <begin position="126"/>
        <end position="152"/>
    </location>
</feature>
<dbReference type="Gene3D" id="1.20.1530.20">
    <property type="match status" value="1"/>
</dbReference>
<reference evidence="12 13" key="1">
    <citation type="submission" date="2015-06" db="EMBL/GenBank/DDBJ databases">
        <title>New insights into the roles of widespread benthic archaea in carbon and nitrogen cycling.</title>
        <authorList>
            <person name="Lazar C.S."/>
            <person name="Baker B.J."/>
            <person name="Seitz K.W."/>
            <person name="Hyde A.S."/>
            <person name="Dick G.J."/>
            <person name="Hinrichs K.-U."/>
            <person name="Teske A.P."/>
        </authorList>
    </citation>
    <scope>NUCLEOTIDE SEQUENCE [LARGE SCALE GENOMIC DNA]</scope>
    <source>
        <strain evidence="12">SG8-32-1</strain>
    </source>
</reference>
<organism evidence="12 13">
    <name type="scientific">miscellaneous Crenarchaeota group-1 archaeon SG8-32-1</name>
    <dbReference type="NCBI Taxonomy" id="1685124"/>
    <lineage>
        <taxon>Archaea</taxon>
        <taxon>Candidatus Bathyarchaeota</taxon>
        <taxon>MCG-1</taxon>
    </lineage>
</organism>
<evidence type="ECO:0000256" key="3">
    <source>
        <dbReference type="ARBA" id="ARBA00022449"/>
    </source>
</evidence>
<keyword evidence="3" id="KW-0050">Antiport</keyword>
<feature type="transmembrane region" description="Helical" evidence="10">
    <location>
        <begin position="251"/>
        <end position="271"/>
    </location>
</feature>
<dbReference type="EMBL" id="LFWU01000056">
    <property type="protein sequence ID" value="KON32699.1"/>
    <property type="molecule type" value="Genomic_DNA"/>
</dbReference>
<name>A0A0M0BW72_9ARCH</name>
<dbReference type="AlphaFoldDB" id="A0A0M0BW72"/>
<dbReference type="PANTHER" id="PTHR43562">
    <property type="entry name" value="NAPA-TYPE SODIUM/HYDROGEN ANTIPORTER"/>
    <property type="match status" value="1"/>
</dbReference>
<feature type="transmembrane region" description="Helical" evidence="10">
    <location>
        <begin position="89"/>
        <end position="114"/>
    </location>
</feature>
<keyword evidence="8 10" id="KW-0472">Membrane</keyword>
<evidence type="ECO:0000313" key="13">
    <source>
        <dbReference type="Proteomes" id="UP000037237"/>
    </source>
</evidence>
<accession>A0A0M0BW72</accession>
<comment type="caution">
    <text evidence="12">The sequence shown here is derived from an EMBL/GenBank/DDBJ whole genome shotgun (WGS) entry which is preliminary data.</text>
</comment>
<sequence length="375" mass="41080">MPWMFSALFLGMIFSALGLFQSTIQDETFTTLSTMGMLFMLFMIGFNLEIGQIKRFGKHILKGSIVIVGLEAGVVGAILFFIFPSQIGGSPLVAIVVALSFATVGEAVLLPILAKYNLLKTKFGQITLGIGTLDDILEVLTLITIPFLPLFLPALKLQNFPEPTFVILDLIGIFILTIILVKITSKIKHILSNNVDFDFIRPVLILLVFFSFVVIGSFVFESLAAISAIFGGIVARSLLPTENFQNDEKIVNFLGYIFLSPLFFLSVGASLSFSAIFVYPVILIVIVLSTFSAKLSGSFLLFHKILGRRHSLLLGLGLSVRFSTGLIVQYVLLTSGLITLELYSALIASAVVMTPIILVALPLFLRKEKDTFYIS</sequence>
<evidence type="ECO:0000256" key="9">
    <source>
        <dbReference type="ARBA" id="ARBA00023201"/>
    </source>
</evidence>
<comment type="subcellular location">
    <subcellularLocation>
        <location evidence="1">Membrane</location>
        <topology evidence="1">Multi-pass membrane protein</topology>
    </subcellularLocation>
</comment>
<feature type="transmembrane region" description="Helical" evidence="10">
    <location>
        <begin position="195"/>
        <end position="216"/>
    </location>
</feature>
<feature type="transmembrane region" description="Helical" evidence="10">
    <location>
        <begin position="345"/>
        <end position="365"/>
    </location>
</feature>